<dbReference type="GO" id="GO:0006071">
    <property type="term" value="P:glycerol metabolic process"/>
    <property type="evidence" value="ECO:0007669"/>
    <property type="project" value="UniProtKB-KW"/>
</dbReference>
<dbReference type="GO" id="GO:0004144">
    <property type="term" value="F:diacylglycerol O-acyltransferase activity"/>
    <property type="evidence" value="ECO:0007669"/>
    <property type="project" value="UniProtKB-EC"/>
</dbReference>
<evidence type="ECO:0000313" key="17">
    <source>
        <dbReference type="Proteomes" id="UP000789405"/>
    </source>
</evidence>
<keyword evidence="11" id="KW-1133">Transmembrane helix</keyword>
<evidence type="ECO:0000256" key="10">
    <source>
        <dbReference type="ARBA" id="ARBA00022824"/>
    </source>
</evidence>
<evidence type="ECO:0000313" key="16">
    <source>
        <dbReference type="EMBL" id="CAG8781823.1"/>
    </source>
</evidence>
<keyword evidence="14" id="KW-0012">Acyltransferase</keyword>
<evidence type="ECO:0000256" key="1">
    <source>
        <dbReference type="ARBA" id="ARBA00004477"/>
    </source>
</evidence>
<dbReference type="EMBL" id="CAJVPY010022104">
    <property type="protein sequence ID" value="CAG8781823.1"/>
    <property type="molecule type" value="Genomic_DNA"/>
</dbReference>
<dbReference type="GO" id="GO:0019432">
    <property type="term" value="P:triglyceride biosynthetic process"/>
    <property type="evidence" value="ECO:0007669"/>
    <property type="project" value="TreeGrafter"/>
</dbReference>
<evidence type="ECO:0000256" key="12">
    <source>
        <dbReference type="ARBA" id="ARBA00023098"/>
    </source>
</evidence>
<comment type="pathway">
    <text evidence="2">Glycerolipid metabolism; triacylglycerol biosynthesis.</text>
</comment>
<dbReference type="InterPro" id="IPR007130">
    <property type="entry name" value="DAGAT"/>
</dbReference>
<comment type="pathway">
    <text evidence="3">Lipid metabolism.</text>
</comment>
<comment type="caution">
    <text evidence="16">The sequence shown here is derived from an EMBL/GenBank/DDBJ whole genome shotgun (WGS) entry which is preliminary data.</text>
</comment>
<dbReference type="OrthoDB" id="2424886at2759"/>
<evidence type="ECO:0000256" key="9">
    <source>
        <dbReference type="ARBA" id="ARBA00022798"/>
    </source>
</evidence>
<keyword evidence="17" id="KW-1185">Reference proteome</keyword>
<keyword evidence="8" id="KW-0812">Transmembrane</keyword>
<evidence type="ECO:0000256" key="15">
    <source>
        <dbReference type="ARBA" id="ARBA00048109"/>
    </source>
</evidence>
<feature type="non-terminal residue" evidence="16">
    <location>
        <position position="118"/>
    </location>
</feature>
<evidence type="ECO:0000256" key="7">
    <source>
        <dbReference type="ARBA" id="ARBA00022679"/>
    </source>
</evidence>
<dbReference type="PANTHER" id="PTHR12317">
    <property type="entry name" value="DIACYLGLYCEROL O-ACYLTRANSFERASE"/>
    <property type="match status" value="1"/>
</dbReference>
<reference evidence="16" key="1">
    <citation type="submission" date="2021-06" db="EMBL/GenBank/DDBJ databases">
        <authorList>
            <person name="Kallberg Y."/>
            <person name="Tangrot J."/>
            <person name="Rosling A."/>
        </authorList>
    </citation>
    <scope>NUCLEOTIDE SEQUENCE</scope>
    <source>
        <strain evidence="16">MA453B</strain>
    </source>
</reference>
<evidence type="ECO:0000256" key="11">
    <source>
        <dbReference type="ARBA" id="ARBA00022989"/>
    </source>
</evidence>
<evidence type="ECO:0000256" key="8">
    <source>
        <dbReference type="ARBA" id="ARBA00022692"/>
    </source>
</evidence>
<dbReference type="PANTHER" id="PTHR12317:SF0">
    <property type="entry name" value="ACYLTRANSFERASE"/>
    <property type="match status" value="1"/>
</dbReference>
<evidence type="ECO:0000256" key="5">
    <source>
        <dbReference type="ARBA" id="ARBA00013244"/>
    </source>
</evidence>
<accession>A0A9N9P0V9</accession>
<dbReference type="GO" id="GO:0005789">
    <property type="term" value="C:endoplasmic reticulum membrane"/>
    <property type="evidence" value="ECO:0007669"/>
    <property type="project" value="UniProtKB-SubCell"/>
</dbReference>
<name>A0A9N9P0V9_9GLOM</name>
<dbReference type="AlphaFoldDB" id="A0A9N9P0V9"/>
<proteinExistence type="inferred from homology"/>
<keyword evidence="6" id="KW-0444">Lipid biosynthesis</keyword>
<evidence type="ECO:0000256" key="13">
    <source>
        <dbReference type="ARBA" id="ARBA00023136"/>
    </source>
</evidence>
<keyword evidence="10" id="KW-0256">Endoplasmic reticulum</keyword>
<keyword evidence="12" id="KW-0443">Lipid metabolism</keyword>
<sequence>ACLCPVFSFGENDIWEQADNPEGSKVWKFQKTLQKLSGWTMPLFHGRGVFNYDVGLLPHRRPITTVVGKPIEVKKIENPTEEDLLEVQKKYIDELYNIWNTHKDKYAKNRVSELTLIE</sequence>
<evidence type="ECO:0000256" key="4">
    <source>
        <dbReference type="ARBA" id="ARBA00005420"/>
    </source>
</evidence>
<dbReference type="EC" id="2.3.1.20" evidence="5"/>
<comment type="catalytic activity">
    <reaction evidence="15">
        <text>an acyl-CoA + a 1,2-diacyl-sn-glycerol = a triacyl-sn-glycerol + CoA</text>
        <dbReference type="Rhea" id="RHEA:10868"/>
        <dbReference type="ChEBI" id="CHEBI:17815"/>
        <dbReference type="ChEBI" id="CHEBI:57287"/>
        <dbReference type="ChEBI" id="CHEBI:58342"/>
        <dbReference type="ChEBI" id="CHEBI:64615"/>
        <dbReference type="EC" id="2.3.1.20"/>
    </reaction>
</comment>
<evidence type="ECO:0000256" key="2">
    <source>
        <dbReference type="ARBA" id="ARBA00004771"/>
    </source>
</evidence>
<evidence type="ECO:0000256" key="6">
    <source>
        <dbReference type="ARBA" id="ARBA00022516"/>
    </source>
</evidence>
<keyword evidence="13" id="KW-0472">Membrane</keyword>
<comment type="similarity">
    <text evidence="4">Belongs to the diacylglycerol acyltransferase family.</text>
</comment>
<keyword evidence="7" id="KW-0808">Transferase</keyword>
<protein>
    <recommendedName>
        <fullName evidence="5">diacylglycerol O-acyltransferase</fullName>
        <ecNumber evidence="5">2.3.1.20</ecNumber>
    </recommendedName>
</protein>
<evidence type="ECO:0000256" key="3">
    <source>
        <dbReference type="ARBA" id="ARBA00005189"/>
    </source>
</evidence>
<keyword evidence="9" id="KW-0319">Glycerol metabolism</keyword>
<organism evidence="16 17">
    <name type="scientific">Dentiscutata erythropus</name>
    <dbReference type="NCBI Taxonomy" id="1348616"/>
    <lineage>
        <taxon>Eukaryota</taxon>
        <taxon>Fungi</taxon>
        <taxon>Fungi incertae sedis</taxon>
        <taxon>Mucoromycota</taxon>
        <taxon>Glomeromycotina</taxon>
        <taxon>Glomeromycetes</taxon>
        <taxon>Diversisporales</taxon>
        <taxon>Gigasporaceae</taxon>
        <taxon>Dentiscutata</taxon>
    </lineage>
</organism>
<gene>
    <name evidence="16" type="ORF">DERYTH_LOCUS19739</name>
</gene>
<evidence type="ECO:0000256" key="14">
    <source>
        <dbReference type="ARBA" id="ARBA00023315"/>
    </source>
</evidence>
<comment type="subcellular location">
    <subcellularLocation>
        <location evidence="1">Endoplasmic reticulum membrane</location>
        <topology evidence="1">Multi-pass membrane protein</topology>
    </subcellularLocation>
</comment>
<dbReference type="Pfam" id="PF03982">
    <property type="entry name" value="DAGAT"/>
    <property type="match status" value="1"/>
</dbReference>
<dbReference type="Proteomes" id="UP000789405">
    <property type="component" value="Unassembled WGS sequence"/>
</dbReference>